<gene>
    <name evidence="1" type="ORF">SAMN05443431_104122</name>
</gene>
<dbReference type="Proteomes" id="UP000199559">
    <property type="component" value="Unassembled WGS sequence"/>
</dbReference>
<protein>
    <recommendedName>
        <fullName evidence="3">DUF922 domain-containing protein</fullName>
    </recommendedName>
</protein>
<reference evidence="2" key="1">
    <citation type="submission" date="2016-10" db="EMBL/GenBank/DDBJ databases">
        <authorList>
            <person name="Varghese N."/>
            <person name="Submissions S."/>
        </authorList>
    </citation>
    <scope>NUCLEOTIDE SEQUENCE [LARGE SCALE GENOMIC DNA]</scope>
    <source>
        <strain evidence="2">DSM 28881</strain>
    </source>
</reference>
<evidence type="ECO:0008006" key="3">
    <source>
        <dbReference type="Google" id="ProtNLM"/>
    </source>
</evidence>
<evidence type="ECO:0000313" key="2">
    <source>
        <dbReference type="Proteomes" id="UP000199559"/>
    </source>
</evidence>
<dbReference type="InterPro" id="IPR010321">
    <property type="entry name" value="DUF922"/>
</dbReference>
<organism evidence="1 2">
    <name type="scientific">Olleya namhaensis</name>
    <dbReference type="NCBI Taxonomy" id="1144750"/>
    <lineage>
        <taxon>Bacteria</taxon>
        <taxon>Pseudomonadati</taxon>
        <taxon>Bacteroidota</taxon>
        <taxon>Flavobacteriia</taxon>
        <taxon>Flavobacteriales</taxon>
        <taxon>Flavobacteriaceae</taxon>
    </lineage>
</organism>
<dbReference type="AlphaFoldDB" id="A0A1I3NEF6"/>
<keyword evidence="2" id="KW-1185">Reference proteome</keyword>
<proteinExistence type="predicted"/>
<name>A0A1I3NEF6_9FLAO</name>
<dbReference type="Pfam" id="PF06037">
    <property type="entry name" value="DUF922"/>
    <property type="match status" value="1"/>
</dbReference>
<accession>A0A1I3NEF6</accession>
<evidence type="ECO:0000313" key="1">
    <source>
        <dbReference type="EMBL" id="SFJ07704.1"/>
    </source>
</evidence>
<dbReference type="EMBL" id="FORM01000004">
    <property type="protein sequence ID" value="SFJ07704.1"/>
    <property type="molecule type" value="Genomic_DNA"/>
</dbReference>
<sequence length="182" mass="21297">MLKYMFLMVSFFLLQSDAMEELSWSEHYKLSWKDFKGQPNKDTDAVAVTASGITFSYSINKYKRTQKVQGFKTLVKAFFYPEHSWCKSDQVDIHVLGHEQLHFDITELHARLFRQRIANVKLHEDLAQTLQDMHAKIEADLMAMQNAYDTESEYSIDVKGQEKWQDSITKRLKSVSQFKSKG</sequence>
<dbReference type="STRING" id="1144750.SAMN05443431_104122"/>